<evidence type="ECO:0000313" key="4">
    <source>
        <dbReference type="Proteomes" id="UP000541185"/>
    </source>
</evidence>
<evidence type="ECO:0000256" key="1">
    <source>
        <dbReference type="SAM" id="MobiDB-lite"/>
    </source>
</evidence>
<accession>A0A848HEA3</accession>
<reference evidence="3 4" key="1">
    <citation type="submission" date="2020-04" db="EMBL/GenBank/DDBJ databases">
        <title>Ramlibacter sp. G-1-2-2 isolated from soil.</title>
        <authorList>
            <person name="Dahal R.H."/>
        </authorList>
    </citation>
    <scope>NUCLEOTIDE SEQUENCE [LARGE SCALE GENOMIC DNA]</scope>
    <source>
        <strain evidence="3 4">G-1-2-2</strain>
    </source>
</reference>
<dbReference type="EMBL" id="JABBFX010000003">
    <property type="protein sequence ID" value="NML47819.1"/>
    <property type="molecule type" value="Genomic_DNA"/>
</dbReference>
<dbReference type="Gene3D" id="2.40.128.520">
    <property type="match status" value="1"/>
</dbReference>
<dbReference type="Pfam" id="PF09917">
    <property type="entry name" value="DUF2147"/>
    <property type="match status" value="1"/>
</dbReference>
<gene>
    <name evidence="3" type="ORF">HHL11_28985</name>
</gene>
<comment type="caution">
    <text evidence="3">The sequence shown here is derived from an EMBL/GenBank/DDBJ whole genome shotgun (WGS) entry which is preliminary data.</text>
</comment>
<feature type="region of interest" description="Disordered" evidence="1">
    <location>
        <begin position="1"/>
        <end position="22"/>
    </location>
</feature>
<dbReference type="PANTHER" id="PTHR36919:SF3">
    <property type="entry name" value="BLL5882 PROTEIN"/>
    <property type="match status" value="1"/>
</dbReference>
<proteinExistence type="predicted"/>
<evidence type="ECO:0000313" key="3">
    <source>
        <dbReference type="EMBL" id="NML47819.1"/>
    </source>
</evidence>
<evidence type="ECO:0000259" key="2">
    <source>
        <dbReference type="Pfam" id="PF09917"/>
    </source>
</evidence>
<dbReference type="Proteomes" id="UP000541185">
    <property type="component" value="Unassembled WGS sequence"/>
</dbReference>
<sequence length="166" mass="18010">MAHPRSAFGASPSRGRHQWPGKAGSTVARACVICLLAVTGSAFAQSSPVGLWRNIDDKTGEAKAEIRITDNGGKLTGKIEKTLKKDAKPTCDECKDERKGQPMAGLEIIRGVSKGTGEDWEGGKILDPENGKEYTVRLTPVEGGQKLQVRGYLGPFYRTQVWVRVQ</sequence>
<organism evidence="3 4">
    <name type="scientific">Ramlibacter agri</name>
    <dbReference type="NCBI Taxonomy" id="2728837"/>
    <lineage>
        <taxon>Bacteria</taxon>
        <taxon>Pseudomonadati</taxon>
        <taxon>Pseudomonadota</taxon>
        <taxon>Betaproteobacteria</taxon>
        <taxon>Burkholderiales</taxon>
        <taxon>Comamonadaceae</taxon>
        <taxon>Ramlibacter</taxon>
    </lineage>
</organism>
<protein>
    <submittedName>
        <fullName evidence="3">DUF2147 domain-containing protein</fullName>
    </submittedName>
</protein>
<name>A0A848HEA3_9BURK</name>
<keyword evidence="4" id="KW-1185">Reference proteome</keyword>
<dbReference type="InterPro" id="IPR019223">
    <property type="entry name" value="DUF2147"/>
</dbReference>
<feature type="domain" description="DUF2147" evidence="2">
    <location>
        <begin position="50"/>
        <end position="164"/>
    </location>
</feature>
<dbReference type="AlphaFoldDB" id="A0A848HEA3"/>
<dbReference type="PANTHER" id="PTHR36919">
    <property type="entry name" value="BLR1215 PROTEIN"/>
    <property type="match status" value="1"/>
</dbReference>